<feature type="domain" description="Anoctamin transmembrane" evidence="7">
    <location>
        <begin position="169"/>
        <end position="645"/>
    </location>
</feature>
<dbReference type="Pfam" id="PF04547">
    <property type="entry name" value="Anoctamin"/>
    <property type="match status" value="1"/>
</dbReference>
<evidence type="ECO:0008006" key="11">
    <source>
        <dbReference type="Google" id="ProtNLM"/>
    </source>
</evidence>
<evidence type="ECO:0000313" key="10">
    <source>
        <dbReference type="Proteomes" id="UP000030752"/>
    </source>
</evidence>
<evidence type="ECO:0000256" key="5">
    <source>
        <dbReference type="SAM" id="MobiDB-lite"/>
    </source>
</evidence>
<dbReference type="GO" id="GO:0005254">
    <property type="term" value="F:chloride channel activity"/>
    <property type="evidence" value="ECO:0007669"/>
    <property type="project" value="TreeGrafter"/>
</dbReference>
<evidence type="ECO:0000259" key="7">
    <source>
        <dbReference type="Pfam" id="PF04547"/>
    </source>
</evidence>
<protein>
    <recommendedName>
        <fullName evidence="11">Anoctamin dimerisation domain-containing protein</fullName>
    </recommendedName>
</protein>
<dbReference type="GeneID" id="19968492"/>
<feature type="transmembrane region" description="Helical" evidence="6">
    <location>
        <begin position="432"/>
        <end position="454"/>
    </location>
</feature>
<evidence type="ECO:0000259" key="8">
    <source>
        <dbReference type="Pfam" id="PF20877"/>
    </source>
</evidence>
<dbReference type="eggNOG" id="KOG2513">
    <property type="taxonomic scope" value="Eukaryota"/>
</dbReference>
<comment type="subcellular location">
    <subcellularLocation>
        <location evidence="1">Membrane</location>
        <topology evidence="1">Multi-pass membrane protein</topology>
    </subcellularLocation>
</comment>
<feature type="region of interest" description="Disordered" evidence="5">
    <location>
        <begin position="461"/>
        <end position="484"/>
    </location>
</feature>
<feature type="transmembrane region" description="Helical" evidence="6">
    <location>
        <begin position="363"/>
        <end position="396"/>
    </location>
</feature>
<evidence type="ECO:0000256" key="1">
    <source>
        <dbReference type="ARBA" id="ARBA00004141"/>
    </source>
</evidence>
<dbReference type="InterPro" id="IPR007632">
    <property type="entry name" value="Anoctamin"/>
</dbReference>
<keyword evidence="4 6" id="KW-0472">Membrane</keyword>
<feature type="transmembrane region" description="Helical" evidence="6">
    <location>
        <begin position="286"/>
        <end position="308"/>
    </location>
</feature>
<dbReference type="EMBL" id="KB822711">
    <property type="protein sequence ID" value="ETN46963.1"/>
    <property type="molecule type" value="Genomic_DNA"/>
</dbReference>
<feature type="transmembrane region" description="Helical" evidence="6">
    <location>
        <begin position="211"/>
        <end position="227"/>
    </location>
</feature>
<dbReference type="OrthoDB" id="296386at2759"/>
<feature type="transmembrane region" description="Helical" evidence="6">
    <location>
        <begin position="179"/>
        <end position="205"/>
    </location>
</feature>
<keyword evidence="3 6" id="KW-1133">Transmembrane helix</keyword>
<reference evidence="9 10" key="1">
    <citation type="submission" date="2013-03" db="EMBL/GenBank/DDBJ databases">
        <title>The Genome Sequence of Phialophora europaea CBS 101466.</title>
        <authorList>
            <consortium name="The Broad Institute Genomics Platform"/>
            <person name="Cuomo C."/>
            <person name="de Hoog S."/>
            <person name="Gorbushina A."/>
            <person name="Walker B."/>
            <person name="Young S.K."/>
            <person name="Zeng Q."/>
            <person name="Gargeya S."/>
            <person name="Fitzgerald M."/>
            <person name="Haas B."/>
            <person name="Abouelleil A."/>
            <person name="Allen A.W."/>
            <person name="Alvarado L."/>
            <person name="Arachchi H.M."/>
            <person name="Berlin A.M."/>
            <person name="Chapman S.B."/>
            <person name="Gainer-Dewar J."/>
            <person name="Goldberg J."/>
            <person name="Griggs A."/>
            <person name="Gujja S."/>
            <person name="Hansen M."/>
            <person name="Howarth C."/>
            <person name="Imamovic A."/>
            <person name="Ireland A."/>
            <person name="Larimer J."/>
            <person name="McCowan C."/>
            <person name="Murphy C."/>
            <person name="Pearson M."/>
            <person name="Poon T.W."/>
            <person name="Priest M."/>
            <person name="Roberts A."/>
            <person name="Saif S."/>
            <person name="Shea T."/>
            <person name="Sisk P."/>
            <person name="Sykes S."/>
            <person name="Wortman J."/>
            <person name="Nusbaum C."/>
            <person name="Birren B."/>
        </authorList>
    </citation>
    <scope>NUCLEOTIDE SEQUENCE [LARGE SCALE GENOMIC DNA]</scope>
    <source>
        <strain evidence="9 10">CBS 101466</strain>
    </source>
</reference>
<dbReference type="AlphaFoldDB" id="W2SG42"/>
<feature type="transmembrane region" description="Helical" evidence="6">
    <location>
        <begin position="607"/>
        <end position="627"/>
    </location>
</feature>
<sequence length="746" mass="84436">MAKDPVKSNLDVDYVVSFRIDPKDKDGSVSQFKQLIRALAGVGLTTEVRTGDETSLLVFIKAADEQVLSNVVYRSRMKDWLYGIRQVQPVQDTVSALTNEPLTDAERHRHIYQMITALPEDGGAGVTPNSGEWKRVEAVFPLHDHARNKKWLSEFSRKTFLSPEDLDDIKDAVGEQIGFYYAFLQSYFTFMIFPAAFGFSCWVLLGSFSPVYGIVNVVWCLVFVEYWKRQEQELSIRWGVKNVSVIQDKRRDFEPEKVITDSITGEKRPYFSAKTRLYRQLLQIPLAFLCFVGLGTIIITCYSIEIFISEVYDGPFKSVLTFTPVILLTLAVPPMSAFLTSFAERLTFYENYETKDAHDKAMVSKVFVINFITSYTAIFLTAFVYVPFATILVPYLDIFGLTMKPFAENDAQLKTPAPQTFNINPNRLKNQMIYFAVTAQIVNFATETILPLVTQKGQQKYKEMSNSRATRHGGASPLPDENDAPEERDFLRRVRHEAALPEYDVTSDLREMCIQFGYLSLFSVVWPLTPVSYFINNWIELRGDTFKLTTESKRPNPARADSIGPWLSSLEFLAWLGSITTAALCYMFSGSEDGLGPDGRPHLIKGWALLLCIFCSEHIFLVARLAVRTAFGKLDSANMRKERSERFMVRRKFLEEAGLGHAVKPLGGNGSGPNSPLRAVAEEQGTAALGDITRATLEEDARSETLTEGGDPESMRFWRRQRGWREAERVGVGLMGDLDWEGKKEK</sequence>
<keyword evidence="10" id="KW-1185">Reference proteome</keyword>
<dbReference type="VEuPathDB" id="FungiDB:HMPREF1541_01153"/>
<evidence type="ECO:0000256" key="3">
    <source>
        <dbReference type="ARBA" id="ARBA00022989"/>
    </source>
</evidence>
<proteinExistence type="predicted"/>
<feature type="transmembrane region" description="Helical" evidence="6">
    <location>
        <begin position="563"/>
        <end position="586"/>
    </location>
</feature>
<dbReference type="HOGENOM" id="CLU_010867_0_0_1"/>
<dbReference type="GO" id="GO:0016020">
    <property type="term" value="C:membrane"/>
    <property type="evidence" value="ECO:0007669"/>
    <property type="project" value="UniProtKB-SubCell"/>
</dbReference>
<dbReference type="FunCoup" id="W2SG42">
    <property type="interactions" value="305"/>
</dbReference>
<gene>
    <name evidence="9" type="ORF">HMPREF1541_01153</name>
</gene>
<evidence type="ECO:0000313" key="9">
    <source>
        <dbReference type="EMBL" id="ETN46963.1"/>
    </source>
</evidence>
<dbReference type="Pfam" id="PF20877">
    <property type="entry name" value="Anoctamin_N"/>
    <property type="match status" value="1"/>
</dbReference>
<dbReference type="PANTHER" id="PTHR12308:SF73">
    <property type="entry name" value="ANOCTAMIN"/>
    <property type="match status" value="1"/>
</dbReference>
<keyword evidence="2 6" id="KW-0812">Transmembrane</keyword>
<dbReference type="InterPro" id="IPR049456">
    <property type="entry name" value="Anoctamin_N_fung"/>
</dbReference>
<evidence type="ECO:0000256" key="6">
    <source>
        <dbReference type="SAM" id="Phobius"/>
    </source>
</evidence>
<dbReference type="InterPro" id="IPR049452">
    <property type="entry name" value="Anoctamin_TM"/>
</dbReference>
<dbReference type="RefSeq" id="XP_008711675.1">
    <property type="nucleotide sequence ID" value="XM_008713453.1"/>
</dbReference>
<dbReference type="InParanoid" id="W2SG42"/>
<evidence type="ECO:0000256" key="4">
    <source>
        <dbReference type="ARBA" id="ARBA00023136"/>
    </source>
</evidence>
<evidence type="ECO:0000256" key="2">
    <source>
        <dbReference type="ARBA" id="ARBA00022692"/>
    </source>
</evidence>
<organism evidence="9 10">
    <name type="scientific">Cyphellophora europaea (strain CBS 101466)</name>
    <name type="common">Phialophora europaea</name>
    <dbReference type="NCBI Taxonomy" id="1220924"/>
    <lineage>
        <taxon>Eukaryota</taxon>
        <taxon>Fungi</taxon>
        <taxon>Dikarya</taxon>
        <taxon>Ascomycota</taxon>
        <taxon>Pezizomycotina</taxon>
        <taxon>Eurotiomycetes</taxon>
        <taxon>Chaetothyriomycetidae</taxon>
        <taxon>Chaetothyriales</taxon>
        <taxon>Cyphellophoraceae</taxon>
        <taxon>Cyphellophora</taxon>
    </lineage>
</organism>
<feature type="domain" description="Anoctamin alpha-beta plait" evidence="8">
    <location>
        <begin position="11"/>
        <end position="136"/>
    </location>
</feature>
<dbReference type="GO" id="GO:0032541">
    <property type="term" value="C:cortical endoplasmic reticulum"/>
    <property type="evidence" value="ECO:0007669"/>
    <property type="project" value="TreeGrafter"/>
</dbReference>
<dbReference type="PANTHER" id="PTHR12308">
    <property type="entry name" value="ANOCTAMIN"/>
    <property type="match status" value="1"/>
</dbReference>
<name>W2SG42_CYPE1</name>
<dbReference type="Proteomes" id="UP000030752">
    <property type="component" value="Unassembled WGS sequence"/>
</dbReference>
<accession>W2SG42</accession>
<feature type="transmembrane region" description="Helical" evidence="6">
    <location>
        <begin position="320"/>
        <end position="342"/>
    </location>
</feature>